<proteinExistence type="predicted"/>
<dbReference type="EMBL" id="BMGS01000014">
    <property type="protein sequence ID" value="GGG59799.1"/>
    <property type="molecule type" value="Genomic_DNA"/>
</dbReference>
<keyword evidence="3" id="KW-1185">Reference proteome</keyword>
<dbReference type="Proteomes" id="UP000601361">
    <property type="component" value="Unassembled WGS sequence"/>
</dbReference>
<comment type="caution">
    <text evidence="2">The sequence shown here is derived from an EMBL/GenBank/DDBJ whole genome shotgun (WGS) entry which is preliminary data.</text>
</comment>
<feature type="compositionally biased region" description="Low complexity" evidence="1">
    <location>
        <begin position="99"/>
        <end position="121"/>
    </location>
</feature>
<dbReference type="RefSeq" id="WP_188559620.1">
    <property type="nucleotide sequence ID" value="NZ_BMGS01000014.1"/>
</dbReference>
<organism evidence="2 3">
    <name type="scientific">Hymenobacter glacieicola</name>
    <dbReference type="NCBI Taxonomy" id="1562124"/>
    <lineage>
        <taxon>Bacteria</taxon>
        <taxon>Pseudomonadati</taxon>
        <taxon>Bacteroidota</taxon>
        <taxon>Cytophagia</taxon>
        <taxon>Cytophagales</taxon>
        <taxon>Hymenobacteraceae</taxon>
        <taxon>Hymenobacter</taxon>
    </lineage>
</organism>
<evidence type="ECO:0000313" key="2">
    <source>
        <dbReference type="EMBL" id="GGG59799.1"/>
    </source>
</evidence>
<accession>A0ABQ1X4M3</accession>
<evidence type="ECO:0000313" key="3">
    <source>
        <dbReference type="Proteomes" id="UP000601361"/>
    </source>
</evidence>
<protein>
    <recommendedName>
        <fullName evidence="4">DUF3408 domain-containing protein</fullName>
    </recommendedName>
</protein>
<name>A0ABQ1X4M3_9BACT</name>
<reference evidence="3" key="1">
    <citation type="journal article" date="2019" name="Int. J. Syst. Evol. Microbiol.">
        <title>The Global Catalogue of Microorganisms (GCM) 10K type strain sequencing project: providing services to taxonomists for standard genome sequencing and annotation.</title>
        <authorList>
            <consortium name="The Broad Institute Genomics Platform"/>
            <consortium name="The Broad Institute Genome Sequencing Center for Infectious Disease"/>
            <person name="Wu L."/>
            <person name="Ma J."/>
        </authorList>
    </citation>
    <scope>NUCLEOTIDE SEQUENCE [LARGE SCALE GENOMIC DNA]</scope>
    <source>
        <strain evidence="3">CGMCC 1.12990</strain>
    </source>
</reference>
<sequence length="228" mass="23337">MPKPKPKSEEEKKAALDRMLSMAATTNHLTGAGAVAAPAEPASGSAAALSPAHTTGIEEQEGEKALPAPTGETAATVPDFEPALVAALAAPTPSPAPEPTAAEPAQAPAAALVAPGAADPAGKSAPEEEHSSEAISESAATVEVSNATVEAGSFDLTSLFIPPAEKKTAQMRLTNSHYQYLLLLGTIVGGGATPPDIVYNLIQQFIDKHDPQVQKAISKQLRQRQGKK</sequence>
<feature type="region of interest" description="Disordered" evidence="1">
    <location>
        <begin position="31"/>
        <end position="75"/>
    </location>
</feature>
<evidence type="ECO:0000256" key="1">
    <source>
        <dbReference type="SAM" id="MobiDB-lite"/>
    </source>
</evidence>
<evidence type="ECO:0008006" key="4">
    <source>
        <dbReference type="Google" id="ProtNLM"/>
    </source>
</evidence>
<gene>
    <name evidence="2" type="ORF">GCM10011378_39730</name>
</gene>
<feature type="region of interest" description="Disordered" evidence="1">
    <location>
        <begin position="90"/>
        <end position="139"/>
    </location>
</feature>
<feature type="compositionally biased region" description="Low complexity" evidence="1">
    <location>
        <begin position="31"/>
        <end position="52"/>
    </location>
</feature>